<accession>A0A7K0EJ41</accession>
<evidence type="ECO:0000313" key="1">
    <source>
        <dbReference type="EMBL" id="MRS61775.1"/>
    </source>
</evidence>
<reference evidence="1 2" key="1">
    <citation type="journal article" date="2018" name="Antonie Van Leeuwenhoek">
        <title>Larkinella terrae sp. nov., isolated from soil on Jeju Island, South Korea.</title>
        <authorList>
            <person name="Ten L.N."/>
            <person name="Jeon J."/>
            <person name="Park S.J."/>
            <person name="Park S."/>
            <person name="Lee S.Y."/>
            <person name="Kim M.K."/>
            <person name="Jung H.Y."/>
        </authorList>
    </citation>
    <scope>NUCLEOTIDE SEQUENCE [LARGE SCALE GENOMIC DNA]</scope>
    <source>
        <strain evidence="1 2">KCTC 52001</strain>
    </source>
</reference>
<name>A0A7K0EJ41_9BACT</name>
<dbReference type="EMBL" id="WJXZ01000006">
    <property type="protein sequence ID" value="MRS61775.1"/>
    <property type="molecule type" value="Genomic_DNA"/>
</dbReference>
<dbReference type="Proteomes" id="UP000441754">
    <property type="component" value="Unassembled WGS sequence"/>
</dbReference>
<dbReference type="AlphaFoldDB" id="A0A7K0EJ41"/>
<keyword evidence="2" id="KW-1185">Reference proteome</keyword>
<proteinExistence type="predicted"/>
<protein>
    <submittedName>
        <fullName evidence="1">Uncharacterized protein</fullName>
    </submittedName>
</protein>
<sequence>MYIVLQLIDRKGYEIERFGAKELYSRAAFQQLESKMLDRYGVGVWPGLKGIGNIEVAEGDVLHACDSLVNTVWQTDTVKYAILKKSLRDILEHPEPKDPDAVVEFNQLAFFRDTLGWCLMTDILIVPE</sequence>
<comment type="caution">
    <text evidence="1">The sequence shown here is derived from an EMBL/GenBank/DDBJ whole genome shotgun (WGS) entry which is preliminary data.</text>
</comment>
<gene>
    <name evidence="1" type="ORF">GJJ30_10795</name>
</gene>
<dbReference type="RefSeq" id="WP_154175167.1">
    <property type="nucleotide sequence ID" value="NZ_WJXZ01000006.1"/>
</dbReference>
<evidence type="ECO:0000313" key="2">
    <source>
        <dbReference type="Proteomes" id="UP000441754"/>
    </source>
</evidence>
<organism evidence="1 2">
    <name type="scientific">Larkinella terrae</name>
    <dbReference type="NCBI Taxonomy" id="2025311"/>
    <lineage>
        <taxon>Bacteria</taxon>
        <taxon>Pseudomonadati</taxon>
        <taxon>Bacteroidota</taxon>
        <taxon>Cytophagia</taxon>
        <taxon>Cytophagales</taxon>
        <taxon>Spirosomataceae</taxon>
        <taxon>Larkinella</taxon>
    </lineage>
</organism>